<protein>
    <submittedName>
        <fullName evidence="3">Thioesterase family protein</fullName>
    </submittedName>
</protein>
<gene>
    <name evidence="3" type="ORF">DW322_14520</name>
</gene>
<dbReference type="Pfam" id="PF20789">
    <property type="entry name" value="4HBT_3C"/>
    <property type="match status" value="1"/>
</dbReference>
<evidence type="ECO:0000313" key="3">
    <source>
        <dbReference type="EMBL" id="TXG91208.1"/>
    </source>
</evidence>
<evidence type="ECO:0000259" key="1">
    <source>
        <dbReference type="Pfam" id="PF13622"/>
    </source>
</evidence>
<dbReference type="Gene3D" id="2.40.160.210">
    <property type="entry name" value="Acyl-CoA thioesterase, double hotdog domain"/>
    <property type="match status" value="1"/>
</dbReference>
<feature type="domain" description="Acyl-CoA thioesterase-like C-terminal" evidence="2">
    <location>
        <begin position="138"/>
        <end position="262"/>
    </location>
</feature>
<dbReference type="InterPro" id="IPR049450">
    <property type="entry name" value="ACOT8-like_C"/>
</dbReference>
<evidence type="ECO:0000259" key="2">
    <source>
        <dbReference type="Pfam" id="PF20789"/>
    </source>
</evidence>
<dbReference type="SUPFAM" id="SSF54637">
    <property type="entry name" value="Thioesterase/thiol ester dehydrase-isomerase"/>
    <property type="match status" value="1"/>
</dbReference>
<comment type="caution">
    <text evidence="3">The sequence shown here is derived from an EMBL/GenBank/DDBJ whole genome shotgun (WGS) entry which is preliminary data.</text>
</comment>
<feature type="domain" description="Acyl-CoA thioesterase-like N-terminal HotDog" evidence="1">
    <location>
        <begin position="30"/>
        <end position="113"/>
    </location>
</feature>
<dbReference type="InterPro" id="IPR049449">
    <property type="entry name" value="TesB_ACOT8-like_N"/>
</dbReference>
<name>A0A6P2CJS1_9NOCA</name>
<proteinExistence type="predicted"/>
<dbReference type="Pfam" id="PF13622">
    <property type="entry name" value="4HBT_3"/>
    <property type="match status" value="1"/>
</dbReference>
<dbReference type="AlphaFoldDB" id="A0A6P2CJS1"/>
<reference evidence="3 4" key="1">
    <citation type="submission" date="2018-07" db="EMBL/GenBank/DDBJ databases">
        <title>Genome sequence of Rhodococcus rhodnii ATCC 35071 from Rhodnius prolixus.</title>
        <authorList>
            <person name="Patel V."/>
            <person name="Vogel K.J."/>
        </authorList>
    </citation>
    <scope>NUCLEOTIDE SEQUENCE [LARGE SCALE GENOMIC DNA]</scope>
    <source>
        <strain evidence="3 4">ATCC 35071</strain>
    </source>
</reference>
<dbReference type="InterPro" id="IPR029069">
    <property type="entry name" value="HotDog_dom_sf"/>
</dbReference>
<dbReference type="InterPro" id="IPR042171">
    <property type="entry name" value="Acyl-CoA_hotdog"/>
</dbReference>
<accession>A0A6P2CJS1</accession>
<organism evidence="3 4">
    <name type="scientific">Rhodococcus rhodnii</name>
    <dbReference type="NCBI Taxonomy" id="38312"/>
    <lineage>
        <taxon>Bacteria</taxon>
        <taxon>Bacillati</taxon>
        <taxon>Actinomycetota</taxon>
        <taxon>Actinomycetes</taxon>
        <taxon>Mycobacteriales</taxon>
        <taxon>Nocardiaceae</taxon>
        <taxon>Rhodococcus</taxon>
    </lineage>
</organism>
<dbReference type="RefSeq" id="WP_010836291.1">
    <property type="nucleotide sequence ID" value="NZ_QRCM01000001.1"/>
</dbReference>
<evidence type="ECO:0000313" key="4">
    <source>
        <dbReference type="Proteomes" id="UP000471120"/>
    </source>
</evidence>
<dbReference type="Proteomes" id="UP000471120">
    <property type="component" value="Unassembled WGS sequence"/>
</dbReference>
<dbReference type="EMBL" id="QRCM01000001">
    <property type="protein sequence ID" value="TXG91208.1"/>
    <property type="molecule type" value="Genomic_DNA"/>
</dbReference>
<sequence>MPVSAYYRPLDAAPGTGDERFSSTTGTVSVWAETMQHGAPPSALLVRALERAGDRDDVRLTRVTVEILGPVPVADLEVRVDVVRPGRRVELLTAELWTIGDDARAVARAHGWRMATVDTQAIANAADATIPGPDEGREGGMWAAWGSGYLETLDWRWIAAPGADGPGIVWARPTPALVEGETPTALERLFAVADIANGVGSKLDPSEWTFLNTDLTVHIHRIPTGEWVGVSAETSVGPDGVGMCAGVLHDEAGPVARIAQTVQIRSR</sequence>